<comment type="caution">
    <text evidence="7">The sequence shown here is derived from an EMBL/GenBank/DDBJ whole genome shotgun (WGS) entry which is preliminary data.</text>
</comment>
<keyword evidence="8" id="KW-1185">Reference proteome</keyword>
<protein>
    <submittedName>
        <fullName evidence="7">Multidrug resistance-associated protein 6</fullName>
    </submittedName>
</protein>
<dbReference type="PANTHER" id="PTHR24166">
    <property type="entry name" value="ROLLING PEBBLES, ISOFORM B"/>
    <property type="match status" value="1"/>
</dbReference>
<dbReference type="PRINTS" id="PR01415">
    <property type="entry name" value="ANKYRIN"/>
</dbReference>
<dbReference type="AlphaFoldDB" id="A0A1Q9E0I5"/>
<dbReference type="InterPro" id="IPR036770">
    <property type="entry name" value="Ankyrin_rpt-contain_sf"/>
</dbReference>
<dbReference type="SUPFAM" id="SSF52540">
    <property type="entry name" value="P-loop containing nucleoside triphosphate hydrolases"/>
    <property type="match status" value="1"/>
</dbReference>
<dbReference type="PROSITE" id="PS50893">
    <property type="entry name" value="ABC_TRANSPORTER_2"/>
    <property type="match status" value="1"/>
</dbReference>
<dbReference type="Proteomes" id="UP000186817">
    <property type="component" value="Unassembled WGS sequence"/>
</dbReference>
<evidence type="ECO:0000256" key="3">
    <source>
        <dbReference type="ARBA" id="ARBA00022840"/>
    </source>
</evidence>
<dbReference type="InterPro" id="IPR017871">
    <property type="entry name" value="ABC_transporter-like_CS"/>
</dbReference>
<dbReference type="PROSITE" id="PS00211">
    <property type="entry name" value="ABC_TRANSPORTER_1"/>
    <property type="match status" value="1"/>
</dbReference>
<feature type="repeat" description="ANK" evidence="5">
    <location>
        <begin position="396"/>
        <end position="428"/>
    </location>
</feature>
<dbReference type="InterPro" id="IPR003593">
    <property type="entry name" value="AAA+_ATPase"/>
</dbReference>
<dbReference type="InterPro" id="IPR050889">
    <property type="entry name" value="Dendritic_Spine_Reg/Scaffold"/>
</dbReference>
<proteinExistence type="predicted"/>
<keyword evidence="4 5" id="KW-0040">ANK repeat</keyword>
<dbReference type="PROSITE" id="PS50088">
    <property type="entry name" value="ANK_REPEAT"/>
    <property type="match status" value="4"/>
</dbReference>
<name>A0A1Q9E0I5_SYMMI</name>
<dbReference type="Pfam" id="PF12796">
    <property type="entry name" value="Ank_2"/>
    <property type="match status" value="1"/>
</dbReference>
<dbReference type="OrthoDB" id="3694314at2759"/>
<evidence type="ECO:0000256" key="2">
    <source>
        <dbReference type="ARBA" id="ARBA00022741"/>
    </source>
</evidence>
<dbReference type="PROSITE" id="PS50297">
    <property type="entry name" value="ANK_REP_REGION"/>
    <property type="match status" value="4"/>
</dbReference>
<dbReference type="SMART" id="SM00248">
    <property type="entry name" value="ANK"/>
    <property type="match status" value="5"/>
</dbReference>
<dbReference type="Gene3D" id="3.40.50.300">
    <property type="entry name" value="P-loop containing nucleotide triphosphate hydrolases"/>
    <property type="match status" value="1"/>
</dbReference>
<feature type="repeat" description="ANK" evidence="5">
    <location>
        <begin position="330"/>
        <end position="362"/>
    </location>
</feature>
<reference evidence="7 8" key="1">
    <citation type="submission" date="2016-02" db="EMBL/GenBank/DDBJ databases">
        <title>Genome analysis of coral dinoflagellate symbionts highlights evolutionary adaptations to a symbiotic lifestyle.</title>
        <authorList>
            <person name="Aranda M."/>
            <person name="Li Y."/>
            <person name="Liew Y.J."/>
            <person name="Baumgarten S."/>
            <person name="Simakov O."/>
            <person name="Wilson M."/>
            <person name="Piel J."/>
            <person name="Ashoor H."/>
            <person name="Bougouffa S."/>
            <person name="Bajic V.B."/>
            <person name="Ryu T."/>
            <person name="Ravasi T."/>
            <person name="Bayer T."/>
            <person name="Micklem G."/>
            <person name="Kim H."/>
            <person name="Bhak J."/>
            <person name="Lajeunesse T.C."/>
            <person name="Voolstra C.R."/>
        </authorList>
    </citation>
    <scope>NUCLEOTIDE SEQUENCE [LARGE SCALE GENOMIC DNA]</scope>
    <source>
        <strain evidence="7 8">CCMP2467</strain>
    </source>
</reference>
<feature type="domain" description="ABC transporter" evidence="6">
    <location>
        <begin position="5"/>
        <end position="240"/>
    </location>
</feature>
<dbReference type="SMART" id="SM00382">
    <property type="entry name" value="AAA"/>
    <property type="match status" value="1"/>
</dbReference>
<dbReference type="InterPro" id="IPR002110">
    <property type="entry name" value="Ankyrin_rpt"/>
</dbReference>
<dbReference type="Pfam" id="PF00005">
    <property type="entry name" value="ABC_tran"/>
    <property type="match status" value="1"/>
</dbReference>
<evidence type="ECO:0000259" key="6">
    <source>
        <dbReference type="PROSITE" id="PS50893"/>
    </source>
</evidence>
<evidence type="ECO:0000313" key="8">
    <source>
        <dbReference type="Proteomes" id="UP000186817"/>
    </source>
</evidence>
<sequence>MTPSSDPPSMAFARTVAPTRHPARYWYELVVDQANRLISGPVGSGKTLLLEGLAGTRPTESGVCHRAGSSAGQLLNGSLLENVLFGQHEMPEKLKLVCEVLSGLGSKGRQRTLESCALIQDLDALPSGIHTLVGEEGVQLSGGQKQRVSLARAVYSGAEVVLLDDVLSALDAHVGQHVWEKDSVLVAPRGDTDPHAAKGKQSLQTTPNRLASFAKSTYQELCAEPSPQLRLSPARYQPSLCITQMLRMTWMLSAGEVASMNVAELSDANLVDDSARLDSILELQLVLLPYSATSQTQAEELATFFDTGSVFEARFGRALRRHPDMVCDHAGSRPLLMASARGHVEVARLLLEAGEDSNLADNDGFTALMAARQDGYAEVASLLLEAGADRNLADFAGFTALMLASKNGHIEVVRLLLDAGADGNFVASSGATALMVASATGNGEVARLLLEAGADRNLADKDGFIALMVASLNGHSDVVLGAGADRNLADNGGLTALMLARHGGVGWLLQEAGFDNNSSSKRRHCFFDDGIPKRPR</sequence>
<dbReference type="InterPro" id="IPR027417">
    <property type="entry name" value="P-loop_NTPase"/>
</dbReference>
<evidence type="ECO:0000256" key="5">
    <source>
        <dbReference type="PROSITE-ProRule" id="PRU00023"/>
    </source>
</evidence>
<dbReference type="InterPro" id="IPR003439">
    <property type="entry name" value="ABC_transporter-like_ATP-bd"/>
</dbReference>
<dbReference type="EMBL" id="LSRX01000311">
    <property type="protein sequence ID" value="OLQ00907.1"/>
    <property type="molecule type" value="Genomic_DNA"/>
</dbReference>
<feature type="repeat" description="ANK" evidence="5">
    <location>
        <begin position="429"/>
        <end position="461"/>
    </location>
</feature>
<evidence type="ECO:0000256" key="1">
    <source>
        <dbReference type="ARBA" id="ARBA00022737"/>
    </source>
</evidence>
<dbReference type="Gene3D" id="1.25.40.20">
    <property type="entry name" value="Ankyrin repeat-containing domain"/>
    <property type="match status" value="2"/>
</dbReference>
<keyword evidence="1" id="KW-0677">Repeat</keyword>
<gene>
    <name evidence="7" type="primary">ABCC6</name>
    <name evidence="7" type="ORF">AK812_SmicGene16379</name>
</gene>
<accession>A0A1Q9E0I5</accession>
<feature type="repeat" description="ANK" evidence="5">
    <location>
        <begin position="363"/>
        <end position="395"/>
    </location>
</feature>
<organism evidence="7 8">
    <name type="scientific">Symbiodinium microadriaticum</name>
    <name type="common">Dinoflagellate</name>
    <name type="synonym">Zooxanthella microadriatica</name>
    <dbReference type="NCBI Taxonomy" id="2951"/>
    <lineage>
        <taxon>Eukaryota</taxon>
        <taxon>Sar</taxon>
        <taxon>Alveolata</taxon>
        <taxon>Dinophyceae</taxon>
        <taxon>Suessiales</taxon>
        <taxon>Symbiodiniaceae</taxon>
        <taxon>Symbiodinium</taxon>
    </lineage>
</organism>
<keyword evidence="2" id="KW-0547">Nucleotide-binding</keyword>
<dbReference type="GO" id="GO:0016887">
    <property type="term" value="F:ATP hydrolysis activity"/>
    <property type="evidence" value="ECO:0007669"/>
    <property type="project" value="InterPro"/>
</dbReference>
<dbReference type="GO" id="GO:0005524">
    <property type="term" value="F:ATP binding"/>
    <property type="evidence" value="ECO:0007669"/>
    <property type="project" value="UniProtKB-KW"/>
</dbReference>
<dbReference type="SUPFAM" id="SSF48403">
    <property type="entry name" value="Ankyrin repeat"/>
    <property type="match status" value="1"/>
</dbReference>
<evidence type="ECO:0000256" key="4">
    <source>
        <dbReference type="ARBA" id="ARBA00023043"/>
    </source>
</evidence>
<dbReference type="PANTHER" id="PTHR24166:SF48">
    <property type="entry name" value="PROTEIN VAPYRIN"/>
    <property type="match status" value="1"/>
</dbReference>
<keyword evidence="3" id="KW-0067">ATP-binding</keyword>
<evidence type="ECO:0000313" key="7">
    <source>
        <dbReference type="EMBL" id="OLQ00907.1"/>
    </source>
</evidence>
<dbReference type="Pfam" id="PF13637">
    <property type="entry name" value="Ank_4"/>
    <property type="match status" value="1"/>
</dbReference>